<comment type="caution">
    <text evidence="2">The sequence shown here is derived from an EMBL/GenBank/DDBJ whole genome shotgun (WGS) entry which is preliminary data.</text>
</comment>
<protein>
    <submittedName>
        <fullName evidence="2">Uncharacterized protein</fullName>
    </submittedName>
</protein>
<evidence type="ECO:0000256" key="1">
    <source>
        <dbReference type="SAM" id="MobiDB-lite"/>
    </source>
</evidence>
<reference evidence="2 3" key="1">
    <citation type="submission" date="2014-12" db="EMBL/GenBank/DDBJ databases">
        <title>Genome assembly of Enhygromyxa salina DSM 15201.</title>
        <authorList>
            <person name="Sharma G."/>
            <person name="Subramanian S."/>
        </authorList>
    </citation>
    <scope>NUCLEOTIDE SEQUENCE [LARGE SCALE GENOMIC DNA]</scope>
    <source>
        <strain evidence="2 3">DSM 15201</strain>
    </source>
</reference>
<gene>
    <name evidence="2" type="ORF">DB30_04799</name>
</gene>
<sequence length="47" mass="5218">MVIDAMPRCSPNQVWSPRSHRREAVPTKLGHHVAIAAKRSQPSLVTT</sequence>
<feature type="region of interest" description="Disordered" evidence="1">
    <location>
        <begin position="1"/>
        <end position="26"/>
    </location>
</feature>
<dbReference type="Proteomes" id="UP000031599">
    <property type="component" value="Unassembled WGS sequence"/>
</dbReference>
<name>A0A0C2D855_9BACT</name>
<evidence type="ECO:0000313" key="3">
    <source>
        <dbReference type="Proteomes" id="UP000031599"/>
    </source>
</evidence>
<accession>A0A0C2D855</accession>
<organism evidence="2 3">
    <name type="scientific">Enhygromyxa salina</name>
    <dbReference type="NCBI Taxonomy" id="215803"/>
    <lineage>
        <taxon>Bacteria</taxon>
        <taxon>Pseudomonadati</taxon>
        <taxon>Myxococcota</taxon>
        <taxon>Polyangia</taxon>
        <taxon>Nannocystales</taxon>
        <taxon>Nannocystaceae</taxon>
        <taxon>Enhygromyxa</taxon>
    </lineage>
</organism>
<dbReference type="EMBL" id="JMCC02000041">
    <property type="protein sequence ID" value="KIG16187.1"/>
    <property type="molecule type" value="Genomic_DNA"/>
</dbReference>
<dbReference type="AlphaFoldDB" id="A0A0C2D855"/>
<evidence type="ECO:0000313" key="2">
    <source>
        <dbReference type="EMBL" id="KIG16187.1"/>
    </source>
</evidence>
<proteinExistence type="predicted"/>